<evidence type="ECO:0000313" key="3">
    <source>
        <dbReference type="EMBL" id="GAA0482203.1"/>
    </source>
</evidence>
<feature type="region of interest" description="Disordered" evidence="1">
    <location>
        <begin position="84"/>
        <end position="129"/>
    </location>
</feature>
<dbReference type="RefSeq" id="WP_343836929.1">
    <property type="nucleotide sequence ID" value="NZ_BAAADO010000001.1"/>
</dbReference>
<keyword evidence="2" id="KW-0472">Membrane</keyword>
<feature type="transmembrane region" description="Helical" evidence="2">
    <location>
        <begin position="7"/>
        <end position="26"/>
    </location>
</feature>
<gene>
    <name evidence="3" type="ORF">GCM10008986_03820</name>
</gene>
<evidence type="ECO:0000313" key="4">
    <source>
        <dbReference type="Proteomes" id="UP001500880"/>
    </source>
</evidence>
<evidence type="ECO:0000256" key="1">
    <source>
        <dbReference type="SAM" id="MobiDB-lite"/>
    </source>
</evidence>
<keyword evidence="4" id="KW-1185">Reference proteome</keyword>
<dbReference type="EMBL" id="BAAADO010000001">
    <property type="protein sequence ID" value="GAA0482203.1"/>
    <property type="molecule type" value="Genomic_DNA"/>
</dbReference>
<comment type="caution">
    <text evidence="3">The sequence shown here is derived from an EMBL/GenBank/DDBJ whole genome shotgun (WGS) entry which is preliminary data.</text>
</comment>
<protein>
    <submittedName>
        <fullName evidence="3">Uncharacterized protein</fullName>
    </submittedName>
</protein>
<keyword evidence="2" id="KW-0812">Transmembrane</keyword>
<proteinExistence type="predicted"/>
<keyword evidence="2" id="KW-1133">Transmembrane helix</keyword>
<dbReference type="Proteomes" id="UP001500880">
    <property type="component" value="Unassembled WGS sequence"/>
</dbReference>
<accession>A0ABN1ARF0</accession>
<organism evidence="3 4">
    <name type="scientific">Salinibacillus aidingensis</name>
    <dbReference type="NCBI Taxonomy" id="237684"/>
    <lineage>
        <taxon>Bacteria</taxon>
        <taxon>Bacillati</taxon>
        <taxon>Bacillota</taxon>
        <taxon>Bacilli</taxon>
        <taxon>Bacillales</taxon>
        <taxon>Bacillaceae</taxon>
        <taxon>Salinibacillus</taxon>
    </lineage>
</organism>
<evidence type="ECO:0000256" key="2">
    <source>
        <dbReference type="SAM" id="Phobius"/>
    </source>
</evidence>
<reference evidence="3 4" key="1">
    <citation type="journal article" date="2019" name="Int. J. Syst. Evol. Microbiol.">
        <title>The Global Catalogue of Microorganisms (GCM) 10K type strain sequencing project: providing services to taxonomists for standard genome sequencing and annotation.</title>
        <authorList>
            <consortium name="The Broad Institute Genomics Platform"/>
            <consortium name="The Broad Institute Genome Sequencing Center for Infectious Disease"/>
            <person name="Wu L."/>
            <person name="Ma J."/>
        </authorList>
    </citation>
    <scope>NUCLEOTIDE SEQUENCE [LARGE SCALE GENOMIC DNA]</scope>
    <source>
        <strain evidence="3 4">JCM 12389</strain>
    </source>
</reference>
<dbReference type="NCBIfam" id="NF041554">
    <property type="entry name" value="SA1362_fam"/>
    <property type="match status" value="1"/>
</dbReference>
<name>A0ABN1ARF0_9BACI</name>
<sequence length="129" mass="14986">MRFRARNLFVYIIMALAVFGIFYQLLFDTAQLFTYILMTAGFAAILFGIFYVFMRKRGTGGISKEYRKAVKQSRRKYGNAVPNKRMYQATARKQRKQNAQPGKSKSKRNAAHLRVIDGKKDKKKNRASF</sequence>
<dbReference type="InterPro" id="IPR048110">
    <property type="entry name" value="SA1362/YqhP-like"/>
</dbReference>
<feature type="transmembrane region" description="Helical" evidence="2">
    <location>
        <begin position="32"/>
        <end position="54"/>
    </location>
</feature>